<evidence type="ECO:0000256" key="1">
    <source>
        <dbReference type="SAM" id="SignalP"/>
    </source>
</evidence>
<sequence length="317" mass="33272">MRTRWSTLLAVLLLGACGAEPAPAPPAPSLPEQWPTAQGTGVREVPLPGGQLLGYVPELASGHVLCAAVADWPAVVRGEHRAEVFLTDQCHVVSARYELTARLSHDAVPGSDTVAGRRARTDRQHASTDLDVELAAEEQARAYPGYRPTLSVTVKLREPGAEDTGGVTAAIAKAAAEAMLARAAGEGPPLPPLTERGELAQVTPTPPLAGFGVADQPLPVAAAQLCTLLAEAVGADPARAVAFPNGRCSVRGRAETVEAELTQAGRDPGYTETVAGRPVRRDPERTWVGLRDGSPQQVALLGRFDRLDELVARLVGR</sequence>
<reference evidence="2 3" key="1">
    <citation type="submission" date="2021-03" db="EMBL/GenBank/DDBJ databases">
        <title>Sequencing the genomes of 1000 actinobacteria strains.</title>
        <authorList>
            <person name="Klenk H.-P."/>
        </authorList>
    </citation>
    <scope>NUCLEOTIDE SEQUENCE [LARGE SCALE GENOMIC DNA]</scope>
    <source>
        <strain evidence="2 3">DSM 44580</strain>
    </source>
</reference>
<keyword evidence="1" id="KW-0732">Signal</keyword>
<feature type="chain" id="PRO_5046307438" evidence="1">
    <location>
        <begin position="25"/>
        <end position="317"/>
    </location>
</feature>
<dbReference type="RefSeq" id="WP_158103254.1">
    <property type="nucleotide sequence ID" value="NZ_JAGIOO010000001.1"/>
</dbReference>
<accession>A0ABS5AMM0</accession>
<comment type="caution">
    <text evidence="2">The sequence shown here is derived from an EMBL/GenBank/DDBJ whole genome shotgun (WGS) entry which is preliminary data.</text>
</comment>
<evidence type="ECO:0000313" key="2">
    <source>
        <dbReference type="EMBL" id="MBP2477806.1"/>
    </source>
</evidence>
<dbReference type="Proteomes" id="UP001519363">
    <property type="component" value="Unassembled WGS sequence"/>
</dbReference>
<dbReference type="EMBL" id="JAGIOO010000001">
    <property type="protein sequence ID" value="MBP2477806.1"/>
    <property type="molecule type" value="Genomic_DNA"/>
</dbReference>
<name>A0ABS5AMM0_9PSEU</name>
<keyword evidence="3" id="KW-1185">Reference proteome</keyword>
<dbReference type="PROSITE" id="PS51257">
    <property type="entry name" value="PROKAR_LIPOPROTEIN"/>
    <property type="match status" value="1"/>
</dbReference>
<protein>
    <submittedName>
        <fullName evidence="2">Uncharacterized protein</fullName>
    </submittedName>
</protein>
<feature type="signal peptide" evidence="1">
    <location>
        <begin position="1"/>
        <end position="24"/>
    </location>
</feature>
<organism evidence="2 3">
    <name type="scientific">Crossiella equi</name>
    <dbReference type="NCBI Taxonomy" id="130796"/>
    <lineage>
        <taxon>Bacteria</taxon>
        <taxon>Bacillati</taxon>
        <taxon>Actinomycetota</taxon>
        <taxon>Actinomycetes</taxon>
        <taxon>Pseudonocardiales</taxon>
        <taxon>Pseudonocardiaceae</taxon>
        <taxon>Crossiella</taxon>
    </lineage>
</organism>
<proteinExistence type="predicted"/>
<evidence type="ECO:0000313" key="3">
    <source>
        <dbReference type="Proteomes" id="UP001519363"/>
    </source>
</evidence>
<gene>
    <name evidence="2" type="ORF">JOF53_006678</name>
</gene>